<dbReference type="CDD" id="cd12151">
    <property type="entry name" value="F1-ATPase_gamma"/>
    <property type="match status" value="1"/>
</dbReference>
<evidence type="ECO:0000256" key="8">
    <source>
        <dbReference type="ARBA" id="ARBA00023196"/>
    </source>
</evidence>
<keyword evidence="12" id="KW-1185">Reference proteome</keyword>
<dbReference type="PANTHER" id="PTHR11693">
    <property type="entry name" value="ATP SYNTHASE GAMMA CHAIN"/>
    <property type="match status" value="1"/>
</dbReference>
<dbReference type="InterPro" id="IPR000131">
    <property type="entry name" value="ATP_synth_F1_gsu"/>
</dbReference>
<evidence type="ECO:0000256" key="5">
    <source>
        <dbReference type="ARBA" id="ARBA00022781"/>
    </source>
</evidence>
<keyword evidence="5" id="KW-0375">Hydrogen ion transport</keyword>
<accession>A0A830HYF0</accession>
<evidence type="ECO:0000256" key="3">
    <source>
        <dbReference type="ARBA" id="ARBA00007681"/>
    </source>
</evidence>
<dbReference type="PANTHER" id="PTHR11693:SF41">
    <property type="entry name" value="ATP SYNTHASE GAMMA CHAIN, CHLOROPLASTIC"/>
    <property type="match status" value="1"/>
</dbReference>
<dbReference type="PROSITE" id="PS00153">
    <property type="entry name" value="ATPASE_GAMMA"/>
    <property type="match status" value="1"/>
</dbReference>
<dbReference type="FunFam" id="1.10.287.80:FF:000003">
    <property type="entry name" value="ATP synthase gamma chain, chloroplastic"/>
    <property type="match status" value="1"/>
</dbReference>
<evidence type="ECO:0000256" key="7">
    <source>
        <dbReference type="ARBA" id="ARBA00023136"/>
    </source>
</evidence>
<comment type="function">
    <text evidence="1">Produces ATP from ADP in the presence of a proton gradient across the membrane. The gamma chain is believed to be important in regulating ATPase activity and the flow of protons through the CF(0) complex.</text>
</comment>
<dbReference type="Proteomes" id="UP000660262">
    <property type="component" value="Unassembled WGS sequence"/>
</dbReference>
<keyword evidence="7" id="KW-0472">Membrane</keyword>
<dbReference type="GO" id="GO:0046933">
    <property type="term" value="F:proton-transporting ATP synthase activity, rotational mechanism"/>
    <property type="evidence" value="ECO:0007669"/>
    <property type="project" value="InterPro"/>
</dbReference>
<reference evidence="11" key="1">
    <citation type="submission" date="2020-10" db="EMBL/GenBank/DDBJ databases">
        <title>Unveiling of a novel bifunctional photoreceptor, Dualchrome1, isolated from a cosmopolitan green alga.</title>
        <authorList>
            <person name="Suzuki S."/>
            <person name="Kawachi M."/>
        </authorList>
    </citation>
    <scope>NUCLEOTIDE SEQUENCE</scope>
    <source>
        <strain evidence="11">NIES 2893</strain>
    </source>
</reference>
<dbReference type="FunFam" id="3.40.1380.10:FF:000006">
    <property type="entry name" value="ATP synthase gamma chain"/>
    <property type="match status" value="1"/>
</dbReference>
<evidence type="ECO:0000313" key="11">
    <source>
        <dbReference type="EMBL" id="GHP09889.1"/>
    </source>
</evidence>
<protein>
    <recommendedName>
        <fullName evidence="10">F-ATPase gamma subunit</fullName>
    </recommendedName>
</protein>
<evidence type="ECO:0000256" key="2">
    <source>
        <dbReference type="ARBA" id="ARBA00004525"/>
    </source>
</evidence>
<dbReference type="Gene3D" id="1.10.287.80">
    <property type="entry name" value="ATP synthase, gamma subunit, helix hairpin domain"/>
    <property type="match status" value="2"/>
</dbReference>
<evidence type="ECO:0000256" key="9">
    <source>
        <dbReference type="ARBA" id="ARBA00023310"/>
    </source>
</evidence>
<proteinExistence type="inferred from homology"/>
<keyword evidence="9" id="KW-0066">ATP synthesis</keyword>
<keyword evidence="4" id="KW-0813">Transport</keyword>
<keyword evidence="8" id="KW-0139">CF(1)</keyword>
<dbReference type="EMBL" id="BNJQ01000027">
    <property type="protein sequence ID" value="GHP09889.1"/>
    <property type="molecule type" value="Genomic_DNA"/>
</dbReference>
<comment type="subcellular location">
    <subcellularLocation>
        <location evidence="2">Plastid</location>
        <location evidence="2">Chloroplast thylakoid membrane</location>
        <topology evidence="2">Peripheral membrane protein</topology>
    </subcellularLocation>
</comment>
<evidence type="ECO:0000256" key="4">
    <source>
        <dbReference type="ARBA" id="ARBA00022448"/>
    </source>
</evidence>
<dbReference type="OrthoDB" id="239812at2759"/>
<evidence type="ECO:0000256" key="6">
    <source>
        <dbReference type="ARBA" id="ARBA00023065"/>
    </source>
</evidence>
<evidence type="ECO:0000256" key="1">
    <source>
        <dbReference type="ARBA" id="ARBA00003456"/>
    </source>
</evidence>
<dbReference type="PRINTS" id="PR00126">
    <property type="entry name" value="ATPASEGAMMA"/>
</dbReference>
<dbReference type="HAMAP" id="MF_00815">
    <property type="entry name" value="ATP_synth_gamma_bact"/>
    <property type="match status" value="1"/>
</dbReference>
<dbReference type="NCBIfam" id="TIGR01146">
    <property type="entry name" value="ATPsyn_F1gamma"/>
    <property type="match status" value="1"/>
</dbReference>
<comment type="caution">
    <text evidence="11">The sequence shown here is derived from an EMBL/GenBank/DDBJ whole genome shotgun (WGS) entry which is preliminary data.</text>
</comment>
<evidence type="ECO:0000256" key="10">
    <source>
        <dbReference type="ARBA" id="ARBA00031066"/>
    </source>
</evidence>
<evidence type="ECO:0000313" key="12">
    <source>
        <dbReference type="Proteomes" id="UP000660262"/>
    </source>
</evidence>
<comment type="similarity">
    <text evidence="3">Belongs to the ATPase gamma chain family.</text>
</comment>
<keyword evidence="6" id="KW-0406">Ion transport</keyword>
<organism evidence="11 12">
    <name type="scientific">Pycnococcus provasolii</name>
    <dbReference type="NCBI Taxonomy" id="41880"/>
    <lineage>
        <taxon>Eukaryota</taxon>
        <taxon>Viridiplantae</taxon>
        <taxon>Chlorophyta</taxon>
        <taxon>Pseudoscourfieldiophyceae</taxon>
        <taxon>Pseudoscourfieldiales</taxon>
        <taxon>Pycnococcaceae</taxon>
        <taxon>Pycnococcus</taxon>
    </lineage>
</organism>
<dbReference type="GO" id="GO:0045259">
    <property type="term" value="C:proton-transporting ATP synthase complex"/>
    <property type="evidence" value="ECO:0007669"/>
    <property type="project" value="UniProtKB-KW"/>
</dbReference>
<sequence length="366" mass="39682">MSFAAKHLSAARSNALAGSSHVCAPRRAPVNSRTSRGDQQVVCESLKDLRDRIGSIKNTKKITDAMKLVAAAKVRRAQTAVQNGRPFSENLVKVMYGVNQRLRVEDVDIPLTEARPVKSVLLVCCTGDRGLCGGFNNAVIKATEDRKAELEGMGIRCKVLTVGKKGSTYFGKRVGDDDLVAAMDMGQAPTTKEAQAVADQVFAEFVSEEVDKVELIFTKFVSLISSKPILQSLLPLSPAGEVCDVEGNCLDANEDELFRLTTVDGKMAVERDEVITETAEFDASLLFEQDPVQILDALLPLYLNSQVLRSLQESLASELAARMQAMNNASDNAKELGKKVSGKYQRQRQAKITTELIELTAGAGSV</sequence>
<dbReference type="GO" id="GO:0009535">
    <property type="term" value="C:chloroplast thylakoid membrane"/>
    <property type="evidence" value="ECO:0007669"/>
    <property type="project" value="UniProtKB-SubCell"/>
</dbReference>
<dbReference type="Pfam" id="PF00231">
    <property type="entry name" value="ATP-synt"/>
    <property type="match status" value="1"/>
</dbReference>
<dbReference type="Gene3D" id="3.40.1380.10">
    <property type="match status" value="1"/>
</dbReference>
<dbReference type="InterPro" id="IPR023632">
    <property type="entry name" value="ATP_synth_F1_gsu_CS"/>
</dbReference>
<dbReference type="FunFam" id="1.10.287.80:FF:000004">
    <property type="entry name" value="ATP synthase gamma chain, chloroplastic"/>
    <property type="match status" value="1"/>
</dbReference>
<name>A0A830HYF0_9CHLO</name>
<gene>
    <name evidence="11" type="ORF">PPROV_000862400</name>
</gene>
<dbReference type="SUPFAM" id="SSF52943">
    <property type="entry name" value="ATP synthase (F1-ATPase), gamma subunit"/>
    <property type="match status" value="1"/>
</dbReference>
<dbReference type="AlphaFoldDB" id="A0A830HYF0"/>
<dbReference type="InterPro" id="IPR035968">
    <property type="entry name" value="ATP_synth_F1_ATPase_gsu"/>
</dbReference>